<evidence type="ECO:0000313" key="2">
    <source>
        <dbReference type="Proteomes" id="UP000004440"/>
    </source>
</evidence>
<comment type="caution">
    <text evidence="1">The sequence shown here is derived from an EMBL/GenBank/DDBJ whole genome shotgun (WGS) entry which is preliminary data.</text>
</comment>
<reference evidence="1 2" key="1">
    <citation type="journal article" date="2011" name="J. Bacteriol.">
        <title>Genome Sequence of an Ammonia-Oxidizing Soil Archaeon, "Candidatus Nitrosoarchaeum koreensis" MY1.</title>
        <authorList>
            <person name="Kim B.K."/>
            <person name="Jung M.Y."/>
            <person name="Yu D.S."/>
            <person name="Park S.J."/>
            <person name="Oh T.K."/>
            <person name="Rhee S.K."/>
            <person name="Kim J.F."/>
        </authorList>
    </citation>
    <scope>NUCLEOTIDE SEQUENCE [LARGE SCALE GENOMIC DNA]</scope>
    <source>
        <strain evidence="1 2">MY1</strain>
    </source>
</reference>
<proteinExistence type="predicted"/>
<accession>F9CZ77</accession>
<dbReference type="OrthoDB" id="1734at2157"/>
<name>F9CZ77_9ARCH</name>
<evidence type="ECO:0000313" key="1">
    <source>
        <dbReference type="EMBL" id="EGP94235.1"/>
    </source>
</evidence>
<gene>
    <name evidence="1" type="ORF">MY1_1480</name>
</gene>
<organism evidence="1 2">
    <name type="scientific">Nitrosarchaeum koreense MY1</name>
    <dbReference type="NCBI Taxonomy" id="1001994"/>
    <lineage>
        <taxon>Archaea</taxon>
        <taxon>Nitrososphaerota</taxon>
        <taxon>Nitrososphaeria</taxon>
        <taxon>Nitrosopumilales</taxon>
        <taxon>Nitrosopumilaceae</taxon>
        <taxon>Nitrosarchaeum</taxon>
    </lineage>
</organism>
<keyword evidence="2" id="KW-1185">Reference proteome</keyword>
<dbReference type="Proteomes" id="UP000004440">
    <property type="component" value="Unassembled WGS sequence"/>
</dbReference>
<sequence length="148" mass="17158">MTFYEQNAMRNEMKMISHLDKTSYLNLCKSILRLDQNVLFVGIINDHGRLVDFAKKQNKMIQNLENIDLDMICMQARLYISMQSDHDKNLGRFGHCITEREKITTLTIPTIYGTVLVISSNKTDSKELVKKIFRVTDDSCFAQMLDPC</sequence>
<dbReference type="EMBL" id="AFPU01000001">
    <property type="protein sequence ID" value="EGP94235.1"/>
    <property type="molecule type" value="Genomic_DNA"/>
</dbReference>
<protein>
    <submittedName>
        <fullName evidence="1">Uncharacterized protein</fullName>
    </submittedName>
</protein>
<dbReference type="STRING" id="1001994.MY1_1480"/>
<dbReference type="AlphaFoldDB" id="F9CZ77"/>
<dbReference type="RefSeq" id="WP_007551179.1">
    <property type="nucleotide sequence ID" value="NZ_AFPU01000001.1"/>
</dbReference>